<dbReference type="Proteomes" id="UP000474757">
    <property type="component" value="Unassembled WGS sequence"/>
</dbReference>
<evidence type="ECO:0000313" key="5">
    <source>
        <dbReference type="Proteomes" id="UP000474757"/>
    </source>
</evidence>
<dbReference type="GO" id="GO:0032981">
    <property type="term" value="P:mitochondrial respiratory chain complex I assembly"/>
    <property type="evidence" value="ECO:0007669"/>
    <property type="project" value="TreeGrafter"/>
</dbReference>
<evidence type="ECO:0000256" key="1">
    <source>
        <dbReference type="ARBA" id="ARBA00023002"/>
    </source>
</evidence>
<keyword evidence="2" id="KW-1133">Transmembrane helix</keyword>
<keyword evidence="2" id="KW-0472">Membrane</keyword>
<comment type="caution">
    <text evidence="4">The sequence shown here is derived from an EMBL/GenBank/DDBJ whole genome shotgun (WGS) entry which is preliminary data.</text>
</comment>
<dbReference type="PANTHER" id="PTHR13847:SF287">
    <property type="entry name" value="FAD-DEPENDENT OXIDOREDUCTASE DOMAIN-CONTAINING PROTEIN 1"/>
    <property type="match status" value="1"/>
</dbReference>
<feature type="transmembrane region" description="Helical" evidence="2">
    <location>
        <begin position="7"/>
        <end position="26"/>
    </location>
</feature>
<keyword evidence="2" id="KW-0812">Transmembrane</keyword>
<dbReference type="AlphaFoldDB" id="A0A6B2K050"/>
<evidence type="ECO:0000313" key="4">
    <source>
        <dbReference type="EMBL" id="NDU99695.1"/>
    </source>
</evidence>
<dbReference type="InterPro" id="IPR006076">
    <property type="entry name" value="FAD-dep_OxRdtase"/>
</dbReference>
<evidence type="ECO:0000256" key="2">
    <source>
        <dbReference type="SAM" id="Phobius"/>
    </source>
</evidence>
<keyword evidence="5" id="KW-1185">Reference proteome</keyword>
<keyword evidence="1" id="KW-0560">Oxidoreductase</keyword>
<gene>
    <name evidence="4" type="ORF">GZA08_01745</name>
</gene>
<evidence type="ECO:0000259" key="3">
    <source>
        <dbReference type="Pfam" id="PF01266"/>
    </source>
</evidence>
<reference evidence="4 5" key="1">
    <citation type="submission" date="2020-02" db="EMBL/GenBank/DDBJ databases">
        <title>Pseudoroseicyclus tamarix, sp. nov., isolated from offshore sediment of a Tamarix chinensis forest.</title>
        <authorList>
            <person name="Gai Y."/>
        </authorList>
    </citation>
    <scope>NUCLEOTIDE SEQUENCE [LARGE SCALE GENOMIC DNA]</scope>
    <source>
        <strain evidence="4 5">CLL3-39</strain>
    </source>
</reference>
<accession>A0A6B2K050</accession>
<proteinExistence type="predicted"/>
<dbReference type="RefSeq" id="WP_163889395.1">
    <property type="nucleotide sequence ID" value="NZ_JAAFYS010000001.1"/>
</dbReference>
<dbReference type="InterPro" id="IPR036188">
    <property type="entry name" value="FAD/NAD-bd_sf"/>
</dbReference>
<dbReference type="GO" id="GO:0016491">
    <property type="term" value="F:oxidoreductase activity"/>
    <property type="evidence" value="ECO:0007669"/>
    <property type="project" value="UniProtKB-KW"/>
</dbReference>
<dbReference type="Pfam" id="PF01266">
    <property type="entry name" value="DAO"/>
    <property type="match status" value="1"/>
</dbReference>
<dbReference type="EMBL" id="JAAGAB010000001">
    <property type="protein sequence ID" value="NDU99695.1"/>
    <property type="molecule type" value="Genomic_DNA"/>
</dbReference>
<protein>
    <submittedName>
        <fullName evidence="4">FAD-binding oxidoreductase</fullName>
    </submittedName>
</protein>
<sequence>MPARRAYDLVIIGGGITGASTAFWAMKARAGFSVLVVERDATYAQASTTHTNSCIRLQFGTEVNIRLSQATLALLADWPEVMEEASPPPALDPFGYLYLAATEEGARRLRSRAALQKSLGARTVLLEPGQLAARFPWMEREDILLASHGTEGEGYFDGATLFSTFRRRSREMGAEWVEAEVAGLTSEGARITGIRLADGTVIAAGAVVNAAGPRAALVARWAGIELPVEPRRRHTFTFAAAPLAAKLPLTIDPSGFHVRQDGANFMIGCAPLDDDPAAPDDFSMDPDTFEERLWPALAARIPAFEQLRLLRFWTGHYAYNTHDQNALVGLHPAAEGLYFANGFSGHGLQQAAGIGRGLVELILTGGYQSLDLTPLSVSRLVTGKRVVEDAII</sequence>
<dbReference type="Gene3D" id="3.30.9.10">
    <property type="entry name" value="D-Amino Acid Oxidase, subunit A, domain 2"/>
    <property type="match status" value="1"/>
</dbReference>
<dbReference type="Gene3D" id="3.50.50.60">
    <property type="entry name" value="FAD/NAD(P)-binding domain"/>
    <property type="match status" value="1"/>
</dbReference>
<dbReference type="PANTHER" id="PTHR13847">
    <property type="entry name" value="SARCOSINE DEHYDROGENASE-RELATED"/>
    <property type="match status" value="1"/>
</dbReference>
<dbReference type="SUPFAM" id="SSF51905">
    <property type="entry name" value="FAD/NAD(P)-binding domain"/>
    <property type="match status" value="1"/>
</dbReference>
<name>A0A6B2K050_9RHOB</name>
<feature type="domain" description="FAD dependent oxidoreductase" evidence="3">
    <location>
        <begin position="8"/>
        <end position="361"/>
    </location>
</feature>
<organism evidence="4 5">
    <name type="scientific">Pseudoroseicyclus tamaricis</name>
    <dbReference type="NCBI Taxonomy" id="2705421"/>
    <lineage>
        <taxon>Bacteria</taxon>
        <taxon>Pseudomonadati</taxon>
        <taxon>Pseudomonadota</taxon>
        <taxon>Alphaproteobacteria</taxon>
        <taxon>Rhodobacterales</taxon>
        <taxon>Paracoccaceae</taxon>
        <taxon>Pseudoroseicyclus</taxon>
    </lineage>
</organism>
<dbReference type="GO" id="GO:0005737">
    <property type="term" value="C:cytoplasm"/>
    <property type="evidence" value="ECO:0007669"/>
    <property type="project" value="TreeGrafter"/>
</dbReference>